<dbReference type="Proteomes" id="UP000823775">
    <property type="component" value="Unassembled WGS sequence"/>
</dbReference>
<sequence>MSWCHWKITDLNLGSTGGHLRNAGANADGFKVTLPQPVKNLCARISCLTWKPRDTEVFSYATSIKLMNEMWRREEERDAALVKIMIQIGLLAKCMRGFHRGYQGANQGSQHPHDENQGIQELKGDLFEFTRMLKDHEISIRHLEERMSHLTSQMKSWVSVEVKKPLVENVPPSSKGVDEEDIEQDIEETFLKESLEAILLNNDGEDIEG</sequence>
<reference evidence="1 2" key="1">
    <citation type="journal article" date="2021" name="BMC Genomics">
        <title>Datura genome reveals duplications of psychoactive alkaloid biosynthetic genes and high mutation rate following tissue culture.</title>
        <authorList>
            <person name="Rajewski A."/>
            <person name="Carter-House D."/>
            <person name="Stajich J."/>
            <person name="Litt A."/>
        </authorList>
    </citation>
    <scope>NUCLEOTIDE SEQUENCE [LARGE SCALE GENOMIC DNA]</scope>
    <source>
        <strain evidence="1">AR-01</strain>
    </source>
</reference>
<gene>
    <name evidence="1" type="ORF">HAX54_039630</name>
</gene>
<name>A0ABS8VNY0_DATST</name>
<evidence type="ECO:0000313" key="1">
    <source>
        <dbReference type="EMBL" id="MCE0481690.1"/>
    </source>
</evidence>
<protein>
    <submittedName>
        <fullName evidence="1">Uncharacterized protein</fullName>
    </submittedName>
</protein>
<dbReference type="EMBL" id="JACEIK010005512">
    <property type="protein sequence ID" value="MCE0481690.1"/>
    <property type="molecule type" value="Genomic_DNA"/>
</dbReference>
<comment type="caution">
    <text evidence="1">The sequence shown here is derived from an EMBL/GenBank/DDBJ whole genome shotgun (WGS) entry which is preliminary data.</text>
</comment>
<proteinExistence type="predicted"/>
<accession>A0ABS8VNY0</accession>
<keyword evidence="2" id="KW-1185">Reference proteome</keyword>
<evidence type="ECO:0000313" key="2">
    <source>
        <dbReference type="Proteomes" id="UP000823775"/>
    </source>
</evidence>
<organism evidence="1 2">
    <name type="scientific">Datura stramonium</name>
    <name type="common">Jimsonweed</name>
    <name type="synonym">Common thornapple</name>
    <dbReference type="NCBI Taxonomy" id="4076"/>
    <lineage>
        <taxon>Eukaryota</taxon>
        <taxon>Viridiplantae</taxon>
        <taxon>Streptophyta</taxon>
        <taxon>Embryophyta</taxon>
        <taxon>Tracheophyta</taxon>
        <taxon>Spermatophyta</taxon>
        <taxon>Magnoliopsida</taxon>
        <taxon>eudicotyledons</taxon>
        <taxon>Gunneridae</taxon>
        <taxon>Pentapetalae</taxon>
        <taxon>asterids</taxon>
        <taxon>lamiids</taxon>
        <taxon>Solanales</taxon>
        <taxon>Solanaceae</taxon>
        <taxon>Solanoideae</taxon>
        <taxon>Datureae</taxon>
        <taxon>Datura</taxon>
    </lineage>
</organism>